<comment type="caution">
    <text evidence="1">The sequence shown here is derived from an EMBL/GenBank/DDBJ whole genome shotgun (WGS) entry which is preliminary data.</text>
</comment>
<dbReference type="AlphaFoldDB" id="A0A7W7N8F0"/>
<proteinExistence type="predicted"/>
<dbReference type="RefSeq" id="WP_184165993.1">
    <property type="nucleotide sequence ID" value="NZ_JACHLD010000007.1"/>
</dbReference>
<name>A0A7W7N8F0_9FLAO</name>
<organism evidence="1 2">
    <name type="scientific">Flavobacterium nitrogenifigens</name>
    <dbReference type="NCBI Taxonomy" id="1617283"/>
    <lineage>
        <taxon>Bacteria</taxon>
        <taxon>Pseudomonadati</taxon>
        <taxon>Bacteroidota</taxon>
        <taxon>Flavobacteriia</taxon>
        <taxon>Flavobacteriales</taxon>
        <taxon>Flavobacteriaceae</taxon>
        <taxon>Flavobacterium</taxon>
    </lineage>
</organism>
<sequence length="260" mass="30232">MLNPFKRNKEDVVFNMFKERLEKKGLTIKSIDEEDFIYIDIGESDLKISLENVRLNYKRDSDETHIDDLIDVIISHSFKIDDWEKIKDKIYIQFIPNDFDFGNTVNEKVTNEFSKAFTLSLNNGYSFITNDDLCDWNISLKDLQDQADFNLGILLDKVKIELEDIDGHKLGMINIDEVSLKSSCLFSLKIKDLVKDNIGYPFYAVIPVRDFCYIFSEEDFEYFSQRLGSVVLDEYNNSGYAITTEILRFSESGVEAIGKY</sequence>
<evidence type="ECO:0000313" key="2">
    <source>
        <dbReference type="Proteomes" id="UP000561681"/>
    </source>
</evidence>
<evidence type="ECO:0000313" key="1">
    <source>
        <dbReference type="EMBL" id="MBB4803870.1"/>
    </source>
</evidence>
<keyword evidence="2" id="KW-1185">Reference proteome</keyword>
<dbReference type="Proteomes" id="UP000561681">
    <property type="component" value="Unassembled WGS sequence"/>
</dbReference>
<gene>
    <name evidence="1" type="ORF">HNP37_003950</name>
</gene>
<dbReference type="EMBL" id="JACHLD010000007">
    <property type="protein sequence ID" value="MBB4803870.1"/>
    <property type="molecule type" value="Genomic_DNA"/>
</dbReference>
<protein>
    <submittedName>
        <fullName evidence="1">Uncharacterized protein</fullName>
    </submittedName>
</protein>
<accession>A0A7W7N8F0</accession>
<reference evidence="1 2" key="1">
    <citation type="submission" date="2020-08" db="EMBL/GenBank/DDBJ databases">
        <title>Functional genomics of gut bacteria from endangered species of beetles.</title>
        <authorList>
            <person name="Carlos-Shanley C."/>
        </authorList>
    </citation>
    <scope>NUCLEOTIDE SEQUENCE [LARGE SCALE GENOMIC DNA]</scope>
    <source>
        <strain evidence="1 2">S00142</strain>
    </source>
</reference>